<feature type="domain" description="Peptidase M3A/M3B catalytic" evidence="7">
    <location>
        <begin position="194"/>
        <end position="571"/>
    </location>
</feature>
<dbReference type="InterPro" id="IPR013647">
    <property type="entry name" value="OligopepF_N_dom"/>
</dbReference>
<keyword evidence="2 6" id="KW-0479">Metal-binding</keyword>
<comment type="caution">
    <text evidence="9">The sequence shown here is derived from an EMBL/GenBank/DDBJ whole genome shotgun (WGS) entry which is preliminary data.</text>
</comment>
<evidence type="ECO:0000256" key="4">
    <source>
        <dbReference type="ARBA" id="ARBA00022833"/>
    </source>
</evidence>
<dbReference type="Pfam" id="PF01432">
    <property type="entry name" value="Peptidase_M3"/>
    <property type="match status" value="1"/>
</dbReference>
<dbReference type="Gene3D" id="1.10.1370.20">
    <property type="entry name" value="Oligoendopeptidase f, C-terminal domain"/>
    <property type="match status" value="1"/>
</dbReference>
<proteinExistence type="inferred from homology"/>
<keyword evidence="4 6" id="KW-0862">Zinc</keyword>
<dbReference type="NCBIfam" id="TIGR02290">
    <property type="entry name" value="M3_fam_3"/>
    <property type="match status" value="1"/>
</dbReference>
<dbReference type="PANTHER" id="PTHR34217">
    <property type="entry name" value="METAL-DEPENDENT CARBOXYPEPTIDASE"/>
    <property type="match status" value="1"/>
</dbReference>
<accession>A0ABS4JY44</accession>
<evidence type="ECO:0000256" key="3">
    <source>
        <dbReference type="ARBA" id="ARBA00022801"/>
    </source>
</evidence>
<evidence type="ECO:0000313" key="9">
    <source>
        <dbReference type="EMBL" id="MBP2020455.1"/>
    </source>
</evidence>
<dbReference type="InterPro" id="IPR034006">
    <property type="entry name" value="M3B_PepF_2"/>
</dbReference>
<organism evidence="9 10">
    <name type="scientific">Clostridium punense</name>
    <dbReference type="NCBI Taxonomy" id="1054297"/>
    <lineage>
        <taxon>Bacteria</taxon>
        <taxon>Bacillati</taxon>
        <taxon>Bacillota</taxon>
        <taxon>Clostridia</taxon>
        <taxon>Eubacteriales</taxon>
        <taxon>Clostridiaceae</taxon>
        <taxon>Clostridium</taxon>
    </lineage>
</organism>
<evidence type="ECO:0000256" key="5">
    <source>
        <dbReference type="ARBA" id="ARBA00023049"/>
    </source>
</evidence>
<evidence type="ECO:0000259" key="7">
    <source>
        <dbReference type="Pfam" id="PF01432"/>
    </source>
</evidence>
<dbReference type="Gene3D" id="1.20.140.70">
    <property type="entry name" value="Oligopeptidase f, N-terminal domain"/>
    <property type="match status" value="1"/>
</dbReference>
<evidence type="ECO:0000256" key="6">
    <source>
        <dbReference type="RuleBase" id="RU003435"/>
    </source>
</evidence>
<dbReference type="InterPro" id="IPR011977">
    <property type="entry name" value="Pept_M3B_clade3"/>
</dbReference>
<dbReference type="Proteomes" id="UP001519308">
    <property type="component" value="Unassembled WGS sequence"/>
</dbReference>
<evidence type="ECO:0000313" key="10">
    <source>
        <dbReference type="Proteomes" id="UP001519308"/>
    </source>
</evidence>
<dbReference type="InterPro" id="IPR001567">
    <property type="entry name" value="Pept_M3A_M3B_dom"/>
</dbReference>
<comment type="similarity">
    <text evidence="6">Belongs to the peptidase M3 family.</text>
</comment>
<evidence type="ECO:0000259" key="8">
    <source>
        <dbReference type="Pfam" id="PF08439"/>
    </source>
</evidence>
<dbReference type="RefSeq" id="WP_021284638.1">
    <property type="nucleotide sequence ID" value="NZ_JAGGLL010000001.1"/>
</dbReference>
<keyword evidence="3 6" id="KW-0378">Hydrolase</keyword>
<name>A0ABS4JY44_9CLOT</name>
<evidence type="ECO:0000256" key="1">
    <source>
        <dbReference type="ARBA" id="ARBA00022670"/>
    </source>
</evidence>
<protein>
    <submittedName>
        <fullName evidence="9">PepF/M3 family oligoendopeptidase</fullName>
    </submittedName>
</protein>
<dbReference type="Pfam" id="PF08439">
    <property type="entry name" value="Peptidase_M3_N"/>
    <property type="match status" value="1"/>
</dbReference>
<keyword evidence="1 6" id="KW-0645">Protease</keyword>
<dbReference type="CDD" id="cd09607">
    <property type="entry name" value="M3B_PepF"/>
    <property type="match status" value="1"/>
</dbReference>
<dbReference type="InterPro" id="IPR042088">
    <property type="entry name" value="OligoPept_F_C"/>
</dbReference>
<dbReference type="SUPFAM" id="SSF55486">
    <property type="entry name" value="Metalloproteases ('zincins'), catalytic domain"/>
    <property type="match status" value="1"/>
</dbReference>
<gene>
    <name evidence="9" type="ORF">J2Z44_000236</name>
</gene>
<keyword evidence="5 6" id="KW-0482">Metalloprotease</keyword>
<dbReference type="InterPro" id="IPR001333">
    <property type="entry name" value="Peptidase_M32_Taq"/>
</dbReference>
<evidence type="ECO:0000256" key="2">
    <source>
        <dbReference type="ARBA" id="ARBA00022723"/>
    </source>
</evidence>
<feature type="domain" description="Oligopeptidase F N-terminal" evidence="8">
    <location>
        <begin position="113"/>
        <end position="174"/>
    </location>
</feature>
<dbReference type="PANTHER" id="PTHR34217:SF1">
    <property type="entry name" value="CARBOXYPEPTIDASE 1"/>
    <property type="match status" value="1"/>
</dbReference>
<dbReference type="EMBL" id="JAGGLL010000001">
    <property type="protein sequence ID" value="MBP2020455.1"/>
    <property type="molecule type" value="Genomic_DNA"/>
</dbReference>
<sequence length="591" mass="67462">MKENWSLKELYSSFDSEEYKSDMAKCDEYVKAYVDFANSLDTYECKKELLEKYITLNTDMIINFNKVLSFASLILSVDTNNSEAQKNMEIGEEKYSKIAEPSAKIYKFIGAIENLQEVVQSSDKLKEYEFFLTAIAEESKYMLSDKEEGIIAKMRTTGSSAWSKMKNLVTSNLRVEIEENGEIKSVPLTVARNLAHHKDSKVRKAAYEAELKAYSKVEEAVAAALNGIKGEVITVANLRGFESPLHESLFKSRMEKETLDAMITAMKESLPTFRKYLRRKGELLGHNNGLPFYELFAPIGNAEMEFDYEKGKAFVEENFRSFSDKLGDFAKRAFDNCWIDVYPREGKVGGAFCSNLHMIGESRIMLNYGNTLSDVITMAHELGHGYHGECLKDELYLNSDYPMPIAETASTFCETIVKKAAIKTATEEEAFSILENEISDSTQIIVDILSRFIFESNLFENRKVSSLSSEELKGLMLEAQKEAYGDGLDQEYLHPYMWVCKPHYYEAGYNFYNFPYAFGLLFAKGLYAEYLKRGESFVEEYDKLLSVTGKLKVAEVTNIMNIDINSVDFWRGSLSIIEEDIEKFLELSLKR</sequence>
<keyword evidence="10" id="KW-1185">Reference proteome</keyword>
<reference evidence="9 10" key="1">
    <citation type="submission" date="2021-03" db="EMBL/GenBank/DDBJ databases">
        <title>Genomic Encyclopedia of Type Strains, Phase IV (KMG-IV): sequencing the most valuable type-strain genomes for metagenomic binning, comparative biology and taxonomic classification.</title>
        <authorList>
            <person name="Goeker M."/>
        </authorList>
    </citation>
    <scope>NUCLEOTIDE SEQUENCE [LARGE SCALE GENOMIC DNA]</scope>
    <source>
        <strain evidence="9 10">DSM 28650</strain>
    </source>
</reference>
<comment type="cofactor">
    <cofactor evidence="6">
        <name>Zn(2+)</name>
        <dbReference type="ChEBI" id="CHEBI:29105"/>
    </cofactor>
    <text evidence="6">Binds 1 zinc ion.</text>
</comment>